<feature type="transmembrane region" description="Helical" evidence="7">
    <location>
        <begin position="12"/>
        <end position="30"/>
    </location>
</feature>
<dbReference type="InterPro" id="IPR010627">
    <property type="entry name" value="Prepilin_pept_A24_N"/>
</dbReference>
<organism evidence="10 11">
    <name type="scientific">Ruminococcus gauvreauii</name>
    <dbReference type="NCBI Taxonomy" id="438033"/>
    <lineage>
        <taxon>Bacteria</taxon>
        <taxon>Bacillati</taxon>
        <taxon>Bacillota</taxon>
        <taxon>Clostridia</taxon>
        <taxon>Eubacteriales</taxon>
        <taxon>Oscillospiraceae</taxon>
        <taxon>Ruminococcus</taxon>
    </lineage>
</organism>
<keyword evidence="3" id="KW-1003">Cell membrane</keyword>
<evidence type="ECO:0000313" key="10">
    <source>
        <dbReference type="EMBL" id="UWP59163.1"/>
    </source>
</evidence>
<keyword evidence="5 7" id="KW-1133">Transmembrane helix</keyword>
<feature type="domain" description="Prepilin type IV endopeptidase peptidase" evidence="8">
    <location>
        <begin position="110"/>
        <end position="213"/>
    </location>
</feature>
<protein>
    <submittedName>
        <fullName evidence="10">Prepilin peptidase</fullName>
    </submittedName>
</protein>
<evidence type="ECO:0000256" key="6">
    <source>
        <dbReference type="ARBA" id="ARBA00023136"/>
    </source>
</evidence>
<reference evidence="10" key="1">
    <citation type="journal article" date="2022" name="Cell">
        <title>Design, construction, and in vivo augmentation of a complex gut microbiome.</title>
        <authorList>
            <person name="Cheng A.G."/>
            <person name="Ho P.Y."/>
            <person name="Aranda-Diaz A."/>
            <person name="Jain S."/>
            <person name="Yu F.B."/>
            <person name="Meng X."/>
            <person name="Wang M."/>
            <person name="Iakiviak M."/>
            <person name="Nagashima K."/>
            <person name="Zhao A."/>
            <person name="Murugkar P."/>
            <person name="Patil A."/>
            <person name="Atabakhsh K."/>
            <person name="Weakley A."/>
            <person name="Yan J."/>
            <person name="Brumbaugh A.R."/>
            <person name="Higginbottom S."/>
            <person name="Dimas A."/>
            <person name="Shiver A.L."/>
            <person name="Deutschbauer A."/>
            <person name="Neff N."/>
            <person name="Sonnenburg J.L."/>
            <person name="Huang K.C."/>
            <person name="Fischbach M.A."/>
        </authorList>
    </citation>
    <scope>NUCLEOTIDE SEQUENCE</scope>
    <source>
        <strain evidence="10">DSM 19829</strain>
    </source>
</reference>
<dbReference type="InterPro" id="IPR000045">
    <property type="entry name" value="Prepilin_IV_endopep_pep"/>
</dbReference>
<dbReference type="Pfam" id="PF01478">
    <property type="entry name" value="Peptidase_A24"/>
    <property type="match status" value="1"/>
</dbReference>
<dbReference type="EMBL" id="CP102290">
    <property type="protein sequence ID" value="UWP59163.1"/>
    <property type="molecule type" value="Genomic_DNA"/>
</dbReference>
<evidence type="ECO:0000259" key="9">
    <source>
        <dbReference type="Pfam" id="PF06750"/>
    </source>
</evidence>
<dbReference type="Pfam" id="PF06750">
    <property type="entry name" value="A24_N_bact"/>
    <property type="match status" value="1"/>
</dbReference>
<comment type="similarity">
    <text evidence="2">Belongs to the peptidase A24 family.</text>
</comment>
<feature type="transmembrane region" description="Helical" evidence="7">
    <location>
        <begin position="157"/>
        <end position="177"/>
    </location>
</feature>
<keyword evidence="6 7" id="KW-0472">Membrane</keyword>
<feature type="transmembrane region" description="Helical" evidence="7">
    <location>
        <begin position="102"/>
        <end position="121"/>
    </location>
</feature>
<accession>A0ABY5VI02</accession>
<evidence type="ECO:0000256" key="4">
    <source>
        <dbReference type="ARBA" id="ARBA00022692"/>
    </source>
</evidence>
<evidence type="ECO:0000259" key="8">
    <source>
        <dbReference type="Pfam" id="PF01478"/>
    </source>
</evidence>
<feature type="transmembrane region" description="Helical" evidence="7">
    <location>
        <begin position="197"/>
        <end position="217"/>
    </location>
</feature>
<evidence type="ECO:0000256" key="7">
    <source>
        <dbReference type="SAM" id="Phobius"/>
    </source>
</evidence>
<keyword evidence="11" id="KW-1185">Reference proteome</keyword>
<proteinExistence type="inferred from homology"/>
<feature type="transmembrane region" description="Helical" evidence="7">
    <location>
        <begin position="133"/>
        <end position="150"/>
    </location>
</feature>
<evidence type="ECO:0000256" key="2">
    <source>
        <dbReference type="ARBA" id="ARBA00005801"/>
    </source>
</evidence>
<feature type="domain" description="Prepilin peptidase A24 N-terminal" evidence="9">
    <location>
        <begin position="16"/>
        <end position="98"/>
    </location>
</feature>
<sequence>MLLILCEGFLWALLFILGACIFSFLNVIIYRVPRGMSFVRGHSVCPACGQRLRAGDLIPIFSYLFLRGKCRYCGKTIGSRDTWVELLGGGLALLNFYHYENIETAVTVFAFFCVLTVVAFLDLDTMEIEDGCSAAIVLTAAVSVITMPGLSIVSRLIGAAAVSVPMLVLTLLIPGAFGGGDIKLMASSGLFLGWKLTLVSMAAAVLFGGIYGIYLLAAKKKERKDHFAFGPFLCLGMVLGLLYGQPLIDWYLGMLVY</sequence>
<dbReference type="Proteomes" id="UP001060164">
    <property type="component" value="Chromosome"/>
</dbReference>
<evidence type="ECO:0000313" key="11">
    <source>
        <dbReference type="Proteomes" id="UP001060164"/>
    </source>
</evidence>
<dbReference type="InterPro" id="IPR050882">
    <property type="entry name" value="Prepilin_peptidase/N-MTase"/>
</dbReference>
<evidence type="ECO:0000256" key="3">
    <source>
        <dbReference type="ARBA" id="ARBA00022475"/>
    </source>
</evidence>
<evidence type="ECO:0000256" key="1">
    <source>
        <dbReference type="ARBA" id="ARBA00004651"/>
    </source>
</evidence>
<dbReference type="PANTHER" id="PTHR30487:SF0">
    <property type="entry name" value="PREPILIN LEADER PEPTIDASE_N-METHYLTRANSFERASE-RELATED"/>
    <property type="match status" value="1"/>
</dbReference>
<keyword evidence="4 7" id="KW-0812">Transmembrane</keyword>
<dbReference type="RefSeq" id="WP_028528759.1">
    <property type="nucleotide sequence ID" value="NZ_CABLBR010000014.1"/>
</dbReference>
<comment type="subcellular location">
    <subcellularLocation>
        <location evidence="1">Cell membrane</location>
        <topology evidence="1">Multi-pass membrane protein</topology>
    </subcellularLocation>
</comment>
<gene>
    <name evidence="10" type="ORF">NQ502_17630</name>
</gene>
<dbReference type="PANTHER" id="PTHR30487">
    <property type="entry name" value="TYPE 4 PREPILIN-LIKE PROTEINS LEADER PEPTIDE-PROCESSING ENZYME"/>
    <property type="match status" value="1"/>
</dbReference>
<dbReference type="Gene3D" id="1.20.120.1220">
    <property type="match status" value="1"/>
</dbReference>
<feature type="transmembrane region" description="Helical" evidence="7">
    <location>
        <begin position="229"/>
        <end position="248"/>
    </location>
</feature>
<evidence type="ECO:0000256" key="5">
    <source>
        <dbReference type="ARBA" id="ARBA00022989"/>
    </source>
</evidence>
<name>A0ABY5VI02_9FIRM</name>